<dbReference type="Proteomes" id="UP000543364">
    <property type="component" value="Unassembled WGS sequence"/>
</dbReference>
<dbReference type="GO" id="GO:0042981">
    <property type="term" value="P:regulation of apoptotic process"/>
    <property type="evidence" value="ECO:0007669"/>
    <property type="project" value="InterPro"/>
</dbReference>
<dbReference type="FunFam" id="3.40.50.300:FF:000867">
    <property type="entry name" value="Caspase recruitment domain family member 10"/>
    <property type="match status" value="1"/>
</dbReference>
<dbReference type="SUPFAM" id="SSF57997">
    <property type="entry name" value="Tropomyosin"/>
    <property type="match status" value="1"/>
</dbReference>
<dbReference type="AlphaFoldDB" id="A0A7K5UDC1"/>
<dbReference type="Pfam" id="PF00619">
    <property type="entry name" value="CARD"/>
    <property type="match status" value="1"/>
</dbReference>
<sequence>EEEEDSIWEKIESARHQLTRSLNPAKLTPYLRQCRVIDEQDEEEVLNSCRFPCKSNQTGYLMDILRRRGKRGYEAFLESLEFYYPEHYTRLTGREPAQRCSMILDEEGPEGLTQFLMMEVKKVRAQRKEHLLKEHQLQVKNQALEQEQARLEQQLKELLKVQERCQRLREEWDSNSVELLRLKDENYMMAMRYAQLCEEKNMAVLRSRDLQLVVDQLKCKVSSLEEECSHLRKQASAPPQREAEEQGHPDTVSELWAENQRLTASLQELQGMLQTPGEGSVPGSEQILLDILEHDWKEAQDDRQDLCQKLNSLQNELQWAEELRDKYLQEVEDLQLKYRTLQKDCDLYKHRMNTVLLQLEEIEKERDQAIQSRDGVQLQYSQSLIEKDQYRKRVRALEEERDELLSKLSQAEGLNSTLEAQLQRCQGSRILGKMCSSSYSLCSNLSSTWSLIDNPTTGLMDALGTSVTSFPGDSAIQSMDVTPESEKDINRLSTFPFPPCIGSILRRQREDRCMPYKRSCVLAAGVLVGGEEICGGMGGLVLRKGSKLQLPDLAFLFARSLVVQLTSVGHPSNLSPQEKRLGSDISILGGNRTGIYVQWVKPGSRLRVPFLKEEVLSLENCTREVAYLSLLHWDEPSSLIFQLDLEGYQPLRRALEEGKKFSGDSFYVRTNLSLLEPSDPYALCVKCREILHVTDTMHKGRLEWYCSRVDPLTMRDLDKGTVPNYSRAHQLLKIQEKGQMPGQQRGHRNNLKKRALDQLRLVKSKPQRSPDQPPQQLWLDPCSDPDMNLKPYSLVRPVVVKAPRPVVLSPNCIVPRLIRNLLDLPTSRLDFHVCPAGGDPSATHAQEYPVSRTAPQDPRESWQIRMIREVMEKNKHCLLELGVQSVRDLIRSEIYPIVIHVEVTEKNVRGLRSLLEKAGQRDSEVLKVCRGVEQALHTLPCSWARVEPHAWTHAEELPKVVRGCIFQEQTRPLWIE</sequence>
<evidence type="ECO:0000256" key="1">
    <source>
        <dbReference type="ARBA" id="ARBA00022553"/>
    </source>
</evidence>
<dbReference type="PANTHER" id="PTHR14559">
    <property type="entry name" value="CASPASE RECRUITMENT DOMAIN FAMILY"/>
    <property type="match status" value="1"/>
</dbReference>
<evidence type="ECO:0000259" key="8">
    <source>
        <dbReference type="PROSITE" id="PS50209"/>
    </source>
</evidence>
<comment type="subunit">
    <text evidence="4">CARD10 and BCL10 bind to each other by CARD-CARD interaction. They both participate in a complex with MALT1, where MALT1 binds to BCL10. Interacts with TMEM43; this interaction is essential for EGFR-mediated NF-kappa-B activation.</text>
</comment>
<gene>
    <name evidence="9" type="primary">Card10</name>
    <name evidence="9" type="ORF">CEPORN_R13243</name>
</gene>
<proteinExistence type="predicted"/>
<keyword evidence="1" id="KW-0597">Phosphoprotein</keyword>
<dbReference type="SUPFAM" id="SSF52540">
    <property type="entry name" value="P-loop containing nucleoside triphosphate hydrolases"/>
    <property type="match status" value="1"/>
</dbReference>
<comment type="function">
    <text evidence="3">Scaffold protein that plays an important role in mediating the activation of NF-kappa-B via BCL10 or EGFR.</text>
</comment>
<comment type="caution">
    <text evidence="9">The sequence shown here is derived from an EMBL/GenBank/DDBJ whole genome shotgun (WGS) entry which is preliminary data.</text>
</comment>
<feature type="non-terminal residue" evidence="9">
    <location>
        <position position="976"/>
    </location>
</feature>
<dbReference type="Gene3D" id="2.30.30.40">
    <property type="entry name" value="SH3 Domains"/>
    <property type="match status" value="1"/>
</dbReference>
<dbReference type="GO" id="GO:0005737">
    <property type="term" value="C:cytoplasm"/>
    <property type="evidence" value="ECO:0007669"/>
    <property type="project" value="TreeGrafter"/>
</dbReference>
<feature type="domain" description="CARD" evidence="8">
    <location>
        <begin position="3"/>
        <end position="95"/>
    </location>
</feature>
<dbReference type="FunFam" id="2.30.30.40:FF:000143">
    <property type="entry name" value="Caspase recruitment domain family member 10"/>
    <property type="match status" value="1"/>
</dbReference>
<dbReference type="InterPro" id="IPR011029">
    <property type="entry name" value="DEATH-like_dom_sf"/>
</dbReference>
<dbReference type="PROSITE" id="PS50209">
    <property type="entry name" value="CARD"/>
    <property type="match status" value="1"/>
</dbReference>
<reference evidence="9 10" key="1">
    <citation type="submission" date="2019-09" db="EMBL/GenBank/DDBJ databases">
        <title>Bird 10,000 Genomes (B10K) Project - Family phase.</title>
        <authorList>
            <person name="Zhang G."/>
        </authorList>
    </citation>
    <scope>NUCLEOTIDE SEQUENCE [LARGE SCALE GENOMIC DNA]</scope>
    <source>
        <strain evidence="9">B10K-DU-001-01</strain>
        <tissue evidence="9">Muscle</tissue>
    </source>
</reference>
<dbReference type="InterPro" id="IPR001315">
    <property type="entry name" value="CARD"/>
</dbReference>
<dbReference type="Gene3D" id="3.40.50.300">
    <property type="entry name" value="P-loop containing nucleotide triphosphate hydrolases"/>
    <property type="match status" value="1"/>
</dbReference>
<dbReference type="EMBL" id="VZRE01011581">
    <property type="protein sequence ID" value="NWU14454.1"/>
    <property type="molecule type" value="Genomic_DNA"/>
</dbReference>
<feature type="coiled-coil region" evidence="6">
    <location>
        <begin position="127"/>
        <end position="171"/>
    </location>
</feature>
<feature type="non-terminal residue" evidence="9">
    <location>
        <position position="1"/>
    </location>
</feature>
<evidence type="ECO:0000256" key="5">
    <source>
        <dbReference type="ARBA" id="ARBA00067935"/>
    </source>
</evidence>
<evidence type="ECO:0000256" key="2">
    <source>
        <dbReference type="ARBA" id="ARBA00023054"/>
    </source>
</evidence>
<evidence type="ECO:0000313" key="9">
    <source>
        <dbReference type="EMBL" id="NWU14454.1"/>
    </source>
</evidence>
<dbReference type="SUPFAM" id="SSF47986">
    <property type="entry name" value="DEATH domain"/>
    <property type="match status" value="1"/>
</dbReference>
<evidence type="ECO:0000256" key="6">
    <source>
        <dbReference type="SAM" id="Coils"/>
    </source>
</evidence>
<dbReference type="PANTHER" id="PTHR14559:SF12">
    <property type="entry name" value="CASPASE RECRUITMENT DOMAIN-CONTAINING PROTEIN 10"/>
    <property type="match status" value="1"/>
</dbReference>
<dbReference type="GO" id="GO:0050700">
    <property type="term" value="F:CARD domain binding"/>
    <property type="evidence" value="ECO:0007669"/>
    <property type="project" value="TreeGrafter"/>
</dbReference>
<evidence type="ECO:0000256" key="3">
    <source>
        <dbReference type="ARBA" id="ARBA00056468"/>
    </source>
</evidence>
<dbReference type="InterPro" id="IPR027417">
    <property type="entry name" value="P-loop_NTPase"/>
</dbReference>
<dbReference type="Gene3D" id="1.10.533.10">
    <property type="entry name" value="Death Domain, Fas"/>
    <property type="match status" value="1"/>
</dbReference>
<keyword evidence="2 6" id="KW-0175">Coiled coil</keyword>
<keyword evidence="10" id="KW-1185">Reference proteome</keyword>
<evidence type="ECO:0000256" key="7">
    <source>
        <dbReference type="SAM" id="MobiDB-lite"/>
    </source>
</evidence>
<evidence type="ECO:0000313" key="10">
    <source>
        <dbReference type="Proteomes" id="UP000543364"/>
    </source>
</evidence>
<name>A0A7K5UDC1_CEPOR</name>
<feature type="region of interest" description="Disordered" evidence="7">
    <location>
        <begin position="230"/>
        <end position="250"/>
    </location>
</feature>
<protein>
    <recommendedName>
        <fullName evidence="5">Caspase recruitment domain-containing protein 10</fullName>
    </recommendedName>
</protein>
<feature type="coiled-coil region" evidence="6">
    <location>
        <begin position="296"/>
        <end position="421"/>
    </location>
</feature>
<dbReference type="FunFam" id="1.10.533.10:FF:000003">
    <property type="entry name" value="Caspase recruitment domain family, member 11"/>
    <property type="match status" value="1"/>
</dbReference>
<accession>A0A7K5UDC1</accession>
<evidence type="ECO:0000256" key="4">
    <source>
        <dbReference type="ARBA" id="ARBA00062203"/>
    </source>
</evidence>
<organism evidence="9 10">
    <name type="scientific">Cephalopterus ornatus</name>
    <name type="common">Amazonian umbrellabird</name>
    <dbReference type="NCBI Taxonomy" id="114276"/>
    <lineage>
        <taxon>Eukaryota</taxon>
        <taxon>Metazoa</taxon>
        <taxon>Chordata</taxon>
        <taxon>Craniata</taxon>
        <taxon>Vertebrata</taxon>
        <taxon>Euteleostomi</taxon>
        <taxon>Archelosauria</taxon>
        <taxon>Archosauria</taxon>
        <taxon>Dinosauria</taxon>
        <taxon>Saurischia</taxon>
        <taxon>Theropoda</taxon>
        <taxon>Coelurosauria</taxon>
        <taxon>Aves</taxon>
        <taxon>Neognathae</taxon>
        <taxon>Neoaves</taxon>
        <taxon>Telluraves</taxon>
        <taxon>Australaves</taxon>
        <taxon>Passeriformes</taxon>
        <taxon>Cotingidae</taxon>
        <taxon>Cephalopterus</taxon>
    </lineage>
</organism>